<evidence type="ECO:0000313" key="3">
    <source>
        <dbReference type="Proteomes" id="UP000715965"/>
    </source>
</evidence>
<name>A0ABR9SBF3_9BURK</name>
<feature type="region of interest" description="Disordered" evidence="1">
    <location>
        <begin position="15"/>
        <end position="34"/>
    </location>
</feature>
<protein>
    <submittedName>
        <fullName evidence="2">Uncharacterized protein</fullName>
    </submittedName>
</protein>
<evidence type="ECO:0000313" key="2">
    <source>
        <dbReference type="EMBL" id="MBE7939683.1"/>
    </source>
</evidence>
<gene>
    <name evidence="2" type="ORF">IM725_03730</name>
</gene>
<dbReference type="RefSeq" id="WP_193779233.1">
    <property type="nucleotide sequence ID" value="NZ_JADDOJ010000009.1"/>
</dbReference>
<organism evidence="2 3">
    <name type="scientific">Ramlibacter aquaticus</name>
    <dbReference type="NCBI Taxonomy" id="2780094"/>
    <lineage>
        <taxon>Bacteria</taxon>
        <taxon>Pseudomonadati</taxon>
        <taxon>Pseudomonadota</taxon>
        <taxon>Betaproteobacteria</taxon>
        <taxon>Burkholderiales</taxon>
        <taxon>Comamonadaceae</taxon>
        <taxon>Ramlibacter</taxon>
    </lineage>
</organism>
<sequence length="76" mass="8381">MRFERESAGELLHLETKRLDHTKGGGTASPARAHRTRGVGWETVHLAIDYFPRVALAAIKPDESEAACVQLLRADV</sequence>
<dbReference type="Proteomes" id="UP000715965">
    <property type="component" value="Unassembled WGS sequence"/>
</dbReference>
<dbReference type="EMBL" id="JADDOJ010000009">
    <property type="protein sequence ID" value="MBE7939683.1"/>
    <property type="molecule type" value="Genomic_DNA"/>
</dbReference>
<keyword evidence="3" id="KW-1185">Reference proteome</keyword>
<comment type="caution">
    <text evidence="2">The sequence shown here is derived from an EMBL/GenBank/DDBJ whole genome shotgun (WGS) entry which is preliminary data.</text>
</comment>
<evidence type="ECO:0000256" key="1">
    <source>
        <dbReference type="SAM" id="MobiDB-lite"/>
    </source>
</evidence>
<accession>A0ABR9SBF3</accession>
<proteinExistence type="predicted"/>
<reference evidence="2 3" key="1">
    <citation type="submission" date="2020-10" db="EMBL/GenBank/DDBJ databases">
        <title>Draft genome of Ramlibacter aquaticus LMG 30558.</title>
        <authorList>
            <person name="Props R."/>
        </authorList>
    </citation>
    <scope>NUCLEOTIDE SEQUENCE [LARGE SCALE GENOMIC DNA]</scope>
    <source>
        <strain evidence="2 3">LMG 30558</strain>
    </source>
</reference>